<dbReference type="EMBL" id="CP014845">
    <property type="protein sequence ID" value="AMR81189.1"/>
    <property type="molecule type" value="Genomic_DNA"/>
</dbReference>
<dbReference type="RefSeq" id="WP_010814535.1">
    <property type="nucleotide sequence ID" value="NZ_CP014845.1"/>
</dbReference>
<dbReference type="Proteomes" id="UP000075238">
    <property type="component" value="Chromosome 2"/>
</dbReference>
<sequence>MRARFARGLTQSPVTVVARAFDGEAVRTPQVGDLVTVYSQDQDTEFNIRLCEAVEPGRWRGVVYAIGRGQDVLVTAEGLEIDDVVEVMREEIASVIPCGRSH</sequence>
<dbReference type="OrthoDB" id="8965106at2"/>
<gene>
    <name evidence="1" type="ORF">A2G96_25640</name>
</gene>
<name>A0A142JSX7_9BURK</name>
<dbReference type="STRING" id="1796606.A2G96_25640"/>
<accession>A0A142JSX7</accession>
<dbReference type="GeneID" id="34305304"/>
<dbReference type="KEGG" id="cnan:A2G96_25640"/>
<organism evidence="1 2">
    <name type="scientific">Cupriavidus nantongensis</name>
    <dbReference type="NCBI Taxonomy" id="1796606"/>
    <lineage>
        <taxon>Bacteria</taxon>
        <taxon>Pseudomonadati</taxon>
        <taxon>Pseudomonadota</taxon>
        <taxon>Betaproteobacteria</taxon>
        <taxon>Burkholderiales</taxon>
        <taxon>Burkholderiaceae</taxon>
        <taxon>Cupriavidus</taxon>
    </lineage>
</organism>
<reference evidence="1 2" key="1">
    <citation type="submission" date="2016-03" db="EMBL/GenBank/DDBJ databases">
        <title>Complete genome sequence of a novel chlorpyrifos degrading bacterium, Cupriavidus nantongensis sp. X1.</title>
        <authorList>
            <person name="Fang L."/>
        </authorList>
    </citation>
    <scope>NUCLEOTIDE SEQUENCE [LARGE SCALE GENOMIC DNA]</scope>
    <source>
        <strain evidence="1 2">X1</strain>
    </source>
</reference>
<evidence type="ECO:0000313" key="2">
    <source>
        <dbReference type="Proteomes" id="UP000075238"/>
    </source>
</evidence>
<protein>
    <submittedName>
        <fullName evidence="1">Uncharacterized protein</fullName>
    </submittedName>
</protein>
<dbReference type="AlphaFoldDB" id="A0A142JSX7"/>
<proteinExistence type="predicted"/>
<keyword evidence="2" id="KW-1185">Reference proteome</keyword>
<evidence type="ECO:0000313" key="1">
    <source>
        <dbReference type="EMBL" id="AMR81189.1"/>
    </source>
</evidence>